<dbReference type="RefSeq" id="WP_172178449.1">
    <property type="nucleotide sequence ID" value="NZ_CASGKG010000058.1"/>
</dbReference>
<evidence type="ECO:0000313" key="2">
    <source>
        <dbReference type="EMBL" id="NPE13061.1"/>
    </source>
</evidence>
<comment type="caution">
    <text evidence="2">The sequence shown here is derived from an EMBL/GenBank/DDBJ whole genome shotgun (WGS) entry which is preliminary data.</text>
</comment>
<organism evidence="2 3">
    <name type="scientific">Xylanibacter rodentium</name>
    <dbReference type="NCBI Taxonomy" id="2736289"/>
    <lineage>
        <taxon>Bacteria</taxon>
        <taxon>Pseudomonadati</taxon>
        <taxon>Bacteroidota</taxon>
        <taxon>Bacteroidia</taxon>
        <taxon>Bacteroidales</taxon>
        <taxon>Prevotellaceae</taxon>
        <taxon>Xylanibacter</taxon>
    </lineage>
</organism>
<feature type="chain" id="PRO_5046796857" evidence="1">
    <location>
        <begin position="20"/>
        <end position="119"/>
    </location>
</feature>
<evidence type="ECO:0000313" key="3">
    <source>
        <dbReference type="Proteomes" id="UP001193734"/>
    </source>
</evidence>
<evidence type="ECO:0000256" key="1">
    <source>
        <dbReference type="SAM" id="SignalP"/>
    </source>
</evidence>
<keyword evidence="1" id="KW-0732">Signal</keyword>
<dbReference type="EMBL" id="JABKKE010000001">
    <property type="protein sequence ID" value="NPE13061.1"/>
    <property type="molecule type" value="Genomic_DNA"/>
</dbReference>
<gene>
    <name evidence="2" type="ORF">HPS55_01725</name>
</gene>
<proteinExistence type="predicted"/>
<dbReference type="Proteomes" id="UP001193734">
    <property type="component" value="Unassembled WGS sequence"/>
</dbReference>
<protein>
    <submittedName>
        <fullName evidence="2">Uncharacterized protein</fullName>
    </submittedName>
</protein>
<keyword evidence="3" id="KW-1185">Reference proteome</keyword>
<feature type="signal peptide" evidence="1">
    <location>
        <begin position="1"/>
        <end position="19"/>
    </location>
</feature>
<reference evidence="2 3" key="1">
    <citation type="submission" date="2020-05" db="EMBL/GenBank/DDBJ databases">
        <title>Distinct polysaccharide utilization as determinants for interspecies competition between intestinal Prevotella spp.</title>
        <authorList>
            <person name="Galvez E.J.C."/>
            <person name="Iljazovic A."/>
            <person name="Strowig T."/>
        </authorList>
    </citation>
    <scope>NUCLEOTIDE SEQUENCE [LARGE SCALE GENOMIC DNA]</scope>
    <source>
        <strain evidence="2 3">PROD</strain>
    </source>
</reference>
<dbReference type="GeneID" id="82156475"/>
<sequence>MKRLFLTVVAVLGMTTTFAENENVNGMNNSSAYDMSINIRRLGGVLGLTFDQMESVTEIHRAFCGEMMMASQAHKDDRKAIMDEAVEKDLKYMSYILTPVQFDKYKMLLNATLSNRGLK</sequence>
<accession>A0ABX2AR79</accession>
<name>A0ABX2AR79_9BACT</name>